<dbReference type="InterPro" id="IPR050204">
    <property type="entry name" value="AraC_XylS_family_regulators"/>
</dbReference>
<evidence type="ECO:0000313" key="8">
    <source>
        <dbReference type="Proteomes" id="UP000824123"/>
    </source>
</evidence>
<dbReference type="SUPFAM" id="SSF51215">
    <property type="entry name" value="Regulatory protein AraC"/>
    <property type="match status" value="1"/>
</dbReference>
<evidence type="ECO:0000256" key="1">
    <source>
        <dbReference type="ARBA" id="ARBA00022490"/>
    </source>
</evidence>
<dbReference type="AlphaFoldDB" id="A0A9D1LPQ1"/>
<dbReference type="Proteomes" id="UP000824123">
    <property type="component" value="Unassembled WGS sequence"/>
</dbReference>
<keyword evidence="2" id="KW-0805">Transcription regulation</keyword>
<dbReference type="SMART" id="SM00342">
    <property type="entry name" value="HTH_ARAC"/>
    <property type="match status" value="1"/>
</dbReference>
<dbReference type="InterPro" id="IPR018062">
    <property type="entry name" value="HTH_AraC-typ_CS"/>
</dbReference>
<dbReference type="PROSITE" id="PS01124">
    <property type="entry name" value="HTH_ARAC_FAMILY_2"/>
    <property type="match status" value="1"/>
</dbReference>
<dbReference type="PANTHER" id="PTHR46796">
    <property type="entry name" value="HTH-TYPE TRANSCRIPTIONAL ACTIVATOR RHAS-RELATED"/>
    <property type="match status" value="1"/>
</dbReference>
<dbReference type="EMBL" id="DVNK01000005">
    <property type="protein sequence ID" value="HIU45783.1"/>
    <property type="molecule type" value="Genomic_DNA"/>
</dbReference>
<dbReference type="Gene3D" id="1.10.10.60">
    <property type="entry name" value="Homeodomain-like"/>
    <property type="match status" value="2"/>
</dbReference>
<evidence type="ECO:0000256" key="2">
    <source>
        <dbReference type="ARBA" id="ARBA00023015"/>
    </source>
</evidence>
<dbReference type="InterPro" id="IPR037923">
    <property type="entry name" value="HTH-like"/>
</dbReference>
<evidence type="ECO:0000259" key="6">
    <source>
        <dbReference type="PROSITE" id="PS01124"/>
    </source>
</evidence>
<dbReference type="PROSITE" id="PS00041">
    <property type="entry name" value="HTH_ARAC_FAMILY_1"/>
    <property type="match status" value="1"/>
</dbReference>
<feature type="domain" description="HTH araC/xylS-type" evidence="6">
    <location>
        <begin position="181"/>
        <end position="279"/>
    </location>
</feature>
<evidence type="ECO:0000256" key="4">
    <source>
        <dbReference type="ARBA" id="ARBA00023159"/>
    </source>
</evidence>
<dbReference type="InterPro" id="IPR020449">
    <property type="entry name" value="Tscrpt_reg_AraC-type_HTH"/>
</dbReference>
<evidence type="ECO:0000256" key="3">
    <source>
        <dbReference type="ARBA" id="ARBA00023125"/>
    </source>
</evidence>
<dbReference type="CDD" id="cd02208">
    <property type="entry name" value="cupin_RmlC-like"/>
    <property type="match status" value="1"/>
</dbReference>
<dbReference type="InterPro" id="IPR018060">
    <property type="entry name" value="HTH_AraC"/>
</dbReference>
<keyword evidence="5" id="KW-0804">Transcription</keyword>
<name>A0A9D1LPQ1_9FIRM</name>
<evidence type="ECO:0000256" key="5">
    <source>
        <dbReference type="ARBA" id="ARBA00023163"/>
    </source>
</evidence>
<keyword evidence="1" id="KW-0963">Cytoplasm</keyword>
<evidence type="ECO:0000313" key="7">
    <source>
        <dbReference type="EMBL" id="HIU45783.1"/>
    </source>
</evidence>
<proteinExistence type="predicted"/>
<dbReference type="Pfam" id="PF12833">
    <property type="entry name" value="HTH_18"/>
    <property type="match status" value="1"/>
</dbReference>
<dbReference type="SUPFAM" id="SSF46689">
    <property type="entry name" value="Homeodomain-like"/>
    <property type="match status" value="2"/>
</dbReference>
<comment type="caution">
    <text evidence="7">The sequence shown here is derived from an EMBL/GenBank/DDBJ whole genome shotgun (WGS) entry which is preliminary data.</text>
</comment>
<sequence>MANEVELRLDALPLVMICERCRARTPFVHQDRVLGHHVLLYILGGGIEVCEAGTRYDVRPGEALLLRAGVHHWGERPCAPDTQWIYAHFTAQDGGASGPDMGRVRNQEFEPADYARSIRLPKLIRLPEGGLAAGNLERMARLFSSNQPLRAAQMCALLLEALLDMYALAHPEPLSLSDPVSMAIALLERRLDAAFDAEALARECGLSYKYLAARFKAHTGLSPQAYRTRLRVSEAARLLRESGLNVTEISDRLGYCNPQYFSRTFAAVRGQSPSEYRRGLMRG</sequence>
<protein>
    <submittedName>
        <fullName evidence="7">Helix-turn-helix transcriptional regulator</fullName>
    </submittedName>
</protein>
<organism evidence="7 8">
    <name type="scientific">Candidatus Fimadaptatus faecigallinarum</name>
    <dbReference type="NCBI Taxonomy" id="2840814"/>
    <lineage>
        <taxon>Bacteria</taxon>
        <taxon>Bacillati</taxon>
        <taxon>Bacillota</taxon>
        <taxon>Clostridia</taxon>
        <taxon>Eubacteriales</taxon>
        <taxon>Candidatus Fimadaptatus</taxon>
    </lineage>
</organism>
<dbReference type="GO" id="GO:0003700">
    <property type="term" value="F:DNA-binding transcription factor activity"/>
    <property type="evidence" value="ECO:0007669"/>
    <property type="project" value="InterPro"/>
</dbReference>
<gene>
    <name evidence="7" type="ORF">IAC59_00815</name>
</gene>
<dbReference type="PRINTS" id="PR00032">
    <property type="entry name" value="HTHARAC"/>
</dbReference>
<dbReference type="GO" id="GO:0043565">
    <property type="term" value="F:sequence-specific DNA binding"/>
    <property type="evidence" value="ECO:0007669"/>
    <property type="project" value="InterPro"/>
</dbReference>
<keyword evidence="3" id="KW-0238">DNA-binding</keyword>
<accession>A0A9D1LPQ1</accession>
<dbReference type="InterPro" id="IPR009057">
    <property type="entry name" value="Homeodomain-like_sf"/>
</dbReference>
<keyword evidence="4" id="KW-0010">Activator</keyword>
<dbReference type="PANTHER" id="PTHR46796:SF13">
    <property type="entry name" value="HTH-TYPE TRANSCRIPTIONAL ACTIVATOR RHAS"/>
    <property type="match status" value="1"/>
</dbReference>
<reference evidence="7" key="1">
    <citation type="submission" date="2020-10" db="EMBL/GenBank/DDBJ databases">
        <authorList>
            <person name="Gilroy R."/>
        </authorList>
    </citation>
    <scope>NUCLEOTIDE SEQUENCE</scope>
    <source>
        <strain evidence="7">ChiSxjej2B14-8506</strain>
    </source>
</reference>
<reference evidence="7" key="2">
    <citation type="journal article" date="2021" name="PeerJ">
        <title>Extensive microbial diversity within the chicken gut microbiome revealed by metagenomics and culture.</title>
        <authorList>
            <person name="Gilroy R."/>
            <person name="Ravi A."/>
            <person name="Getino M."/>
            <person name="Pursley I."/>
            <person name="Horton D.L."/>
            <person name="Alikhan N.F."/>
            <person name="Baker D."/>
            <person name="Gharbi K."/>
            <person name="Hall N."/>
            <person name="Watson M."/>
            <person name="Adriaenssens E.M."/>
            <person name="Foster-Nyarko E."/>
            <person name="Jarju S."/>
            <person name="Secka A."/>
            <person name="Antonio M."/>
            <person name="Oren A."/>
            <person name="Chaudhuri R.R."/>
            <person name="La Ragione R."/>
            <person name="Hildebrand F."/>
            <person name="Pallen M.J."/>
        </authorList>
    </citation>
    <scope>NUCLEOTIDE SEQUENCE</scope>
    <source>
        <strain evidence="7">ChiSxjej2B14-8506</strain>
    </source>
</reference>